<dbReference type="OrthoDB" id="9796712at2"/>
<dbReference type="AlphaFoldDB" id="A0A0G3WIQ7"/>
<reference evidence="6 7" key="1">
    <citation type="submission" date="2014-09" db="EMBL/GenBank/DDBJ databases">
        <title>Complete genome sequence of Endomicrobium proavitum.</title>
        <authorList>
            <person name="Zheng H."/>
        </authorList>
    </citation>
    <scope>NUCLEOTIDE SEQUENCE [LARGE SCALE GENOMIC DNA]</scope>
    <source>
        <strain evidence="6 7">Rsa215</strain>
    </source>
</reference>
<dbReference type="PROSITE" id="PS00189">
    <property type="entry name" value="LIPOYL"/>
    <property type="match status" value="1"/>
</dbReference>
<dbReference type="InterPro" id="IPR033753">
    <property type="entry name" value="GCV_H/Fam206"/>
</dbReference>
<evidence type="ECO:0000256" key="4">
    <source>
        <dbReference type="PIRSR" id="PIRSR617453-50"/>
    </source>
</evidence>
<evidence type="ECO:0000256" key="3">
    <source>
        <dbReference type="HAMAP-Rule" id="MF_00272"/>
    </source>
</evidence>
<dbReference type="GO" id="GO:0019464">
    <property type="term" value="P:glycine decarboxylation via glycine cleavage system"/>
    <property type="evidence" value="ECO:0007669"/>
    <property type="project" value="UniProtKB-UniRule"/>
</dbReference>
<dbReference type="NCBIfam" id="NF002270">
    <property type="entry name" value="PRK01202.1"/>
    <property type="match status" value="1"/>
</dbReference>
<evidence type="ECO:0000313" key="6">
    <source>
        <dbReference type="EMBL" id="AKL97762.1"/>
    </source>
</evidence>
<evidence type="ECO:0000256" key="1">
    <source>
        <dbReference type="ARBA" id="ARBA00009249"/>
    </source>
</evidence>
<keyword evidence="7" id="KW-1185">Reference proteome</keyword>
<feature type="modified residue" description="N6-lipoyllysine" evidence="3 4">
    <location>
        <position position="63"/>
    </location>
</feature>
<dbReference type="NCBIfam" id="TIGR00527">
    <property type="entry name" value="gcvH"/>
    <property type="match status" value="1"/>
</dbReference>
<dbReference type="HAMAP" id="MF_00272">
    <property type="entry name" value="GcvH"/>
    <property type="match status" value="1"/>
</dbReference>
<dbReference type="PROSITE" id="PS50968">
    <property type="entry name" value="BIOTINYL_LIPOYL"/>
    <property type="match status" value="1"/>
</dbReference>
<sequence>MNIPADLKYTKTHEWVKVEGNKAKVGITDFAQHEITDVVHVELPEIGRTVKKNQPAAVVESVKSAFDIYTPVSGKIAEVNEDLSGAPELINNSPYEKGYLFTVEFSDAEELANLLSAEDYKKTI</sequence>
<dbReference type="GO" id="GO:0009249">
    <property type="term" value="P:protein lipoylation"/>
    <property type="evidence" value="ECO:0007669"/>
    <property type="project" value="TreeGrafter"/>
</dbReference>
<dbReference type="RefSeq" id="WP_052570095.1">
    <property type="nucleotide sequence ID" value="NZ_CP009498.1"/>
</dbReference>
<dbReference type="InterPro" id="IPR017453">
    <property type="entry name" value="GCV_H_sub"/>
</dbReference>
<dbReference type="PATRIC" id="fig|1408281.3.peg.396"/>
<dbReference type="PANTHER" id="PTHR11715:SF3">
    <property type="entry name" value="GLYCINE CLEAVAGE SYSTEM H PROTEIN-RELATED"/>
    <property type="match status" value="1"/>
</dbReference>
<name>A0A0G3WIQ7_9BACT</name>
<dbReference type="InterPro" id="IPR002930">
    <property type="entry name" value="GCV_H"/>
</dbReference>
<dbReference type="GO" id="GO:0005829">
    <property type="term" value="C:cytosol"/>
    <property type="evidence" value="ECO:0007669"/>
    <property type="project" value="TreeGrafter"/>
</dbReference>
<keyword evidence="2 3" id="KW-0450">Lipoyl</keyword>
<evidence type="ECO:0000313" key="7">
    <source>
        <dbReference type="Proteomes" id="UP000035337"/>
    </source>
</evidence>
<organism evidence="6 7">
    <name type="scientific">Endomicrobium proavitum</name>
    <dbReference type="NCBI Taxonomy" id="1408281"/>
    <lineage>
        <taxon>Bacteria</taxon>
        <taxon>Pseudomonadati</taxon>
        <taxon>Elusimicrobiota</taxon>
        <taxon>Endomicrobiia</taxon>
        <taxon>Endomicrobiales</taxon>
        <taxon>Endomicrobiaceae</taxon>
        <taxon>Endomicrobium</taxon>
    </lineage>
</organism>
<comment type="cofactor">
    <cofactor evidence="3">
        <name>(R)-lipoate</name>
        <dbReference type="ChEBI" id="CHEBI:83088"/>
    </cofactor>
    <text evidence="3">Binds 1 lipoyl cofactor covalently.</text>
</comment>
<evidence type="ECO:0000259" key="5">
    <source>
        <dbReference type="PROSITE" id="PS50968"/>
    </source>
</evidence>
<dbReference type="Pfam" id="PF01597">
    <property type="entry name" value="GCV_H"/>
    <property type="match status" value="1"/>
</dbReference>
<accession>A0A0G3WIQ7</accession>
<dbReference type="Proteomes" id="UP000035337">
    <property type="component" value="Chromosome"/>
</dbReference>
<comment type="subunit">
    <text evidence="3">The glycine cleavage system is composed of four proteins: P, T, L and H.</text>
</comment>
<gene>
    <name evidence="3 6" type="primary">gcvH</name>
    <name evidence="6" type="ORF">Epro_0383</name>
</gene>
<dbReference type="InterPro" id="IPR003016">
    <property type="entry name" value="2-oxoA_DH_lipoyl-BS"/>
</dbReference>
<dbReference type="STRING" id="1408281.Epro_0383"/>
<dbReference type="SUPFAM" id="SSF51230">
    <property type="entry name" value="Single hybrid motif"/>
    <property type="match status" value="1"/>
</dbReference>
<dbReference type="InterPro" id="IPR000089">
    <property type="entry name" value="Biotin_lipoyl"/>
</dbReference>
<protein>
    <recommendedName>
        <fullName evidence="3">Glycine cleavage system H protein</fullName>
    </recommendedName>
</protein>
<dbReference type="EMBL" id="CP009498">
    <property type="protein sequence ID" value="AKL97762.1"/>
    <property type="molecule type" value="Genomic_DNA"/>
</dbReference>
<dbReference type="InterPro" id="IPR011053">
    <property type="entry name" value="Single_hybrid_motif"/>
</dbReference>
<comment type="similarity">
    <text evidence="1 3">Belongs to the GcvH family.</text>
</comment>
<dbReference type="PANTHER" id="PTHR11715">
    <property type="entry name" value="GLYCINE CLEAVAGE SYSTEM H PROTEIN"/>
    <property type="match status" value="1"/>
</dbReference>
<feature type="domain" description="Lipoyl-binding" evidence="5">
    <location>
        <begin position="22"/>
        <end position="104"/>
    </location>
</feature>
<proteinExistence type="inferred from homology"/>
<comment type="function">
    <text evidence="3">The glycine cleavage system catalyzes the degradation of glycine. The H protein shuttles the methylamine group of glycine from the P protein to the T protein.</text>
</comment>
<dbReference type="Gene3D" id="2.40.50.100">
    <property type="match status" value="1"/>
</dbReference>
<evidence type="ECO:0000256" key="2">
    <source>
        <dbReference type="ARBA" id="ARBA00022823"/>
    </source>
</evidence>
<dbReference type="CDD" id="cd06848">
    <property type="entry name" value="GCS_H"/>
    <property type="match status" value="1"/>
</dbReference>
<dbReference type="GO" id="GO:0005960">
    <property type="term" value="C:glycine cleavage complex"/>
    <property type="evidence" value="ECO:0007669"/>
    <property type="project" value="InterPro"/>
</dbReference>
<dbReference type="KEGG" id="epo:Epro_0383"/>